<protein>
    <submittedName>
        <fullName evidence="3">Dehydrogenase</fullName>
    </submittedName>
</protein>
<name>A0A0G0Z4Z1_9BACT</name>
<keyword evidence="2" id="KW-0560">Oxidoreductase</keyword>
<dbReference type="PANTHER" id="PTHR43639:SF1">
    <property type="entry name" value="SHORT-CHAIN DEHYDROGENASE_REDUCTASE FAMILY PROTEIN"/>
    <property type="match status" value="1"/>
</dbReference>
<evidence type="ECO:0000313" key="3">
    <source>
        <dbReference type="EMBL" id="KKS43782.1"/>
    </source>
</evidence>
<dbReference type="Proteomes" id="UP000034875">
    <property type="component" value="Unassembled WGS sequence"/>
</dbReference>
<organism evidence="3 4">
    <name type="scientific">candidate division CPR1 bacterium GW2011_GWA2_42_17</name>
    <dbReference type="NCBI Taxonomy" id="1618341"/>
    <lineage>
        <taxon>Bacteria</taxon>
        <taxon>candidate division CPR1</taxon>
    </lineage>
</organism>
<evidence type="ECO:0000313" key="4">
    <source>
        <dbReference type="Proteomes" id="UP000034875"/>
    </source>
</evidence>
<dbReference type="Gene3D" id="3.40.50.720">
    <property type="entry name" value="NAD(P)-binding Rossmann-like Domain"/>
    <property type="match status" value="1"/>
</dbReference>
<reference evidence="3 4" key="1">
    <citation type="journal article" date="2015" name="Nature">
        <title>rRNA introns, odd ribosomes, and small enigmatic genomes across a large radiation of phyla.</title>
        <authorList>
            <person name="Brown C.T."/>
            <person name="Hug L.A."/>
            <person name="Thomas B.C."/>
            <person name="Sharon I."/>
            <person name="Castelle C.J."/>
            <person name="Singh A."/>
            <person name="Wilkins M.J."/>
            <person name="Williams K.H."/>
            <person name="Banfield J.F."/>
        </authorList>
    </citation>
    <scope>NUCLEOTIDE SEQUENCE [LARGE SCALE GENOMIC DNA]</scope>
</reference>
<dbReference type="PRINTS" id="PR00081">
    <property type="entry name" value="GDHRDH"/>
</dbReference>
<dbReference type="AlphaFoldDB" id="A0A0G0Z4Z1"/>
<dbReference type="PANTHER" id="PTHR43639">
    <property type="entry name" value="OXIDOREDUCTASE, SHORT-CHAIN DEHYDROGENASE/REDUCTASE FAMILY (AFU_ORTHOLOGUE AFUA_5G02870)"/>
    <property type="match status" value="1"/>
</dbReference>
<gene>
    <name evidence="3" type="ORF">UV05_C0021G0009</name>
</gene>
<sequence>MSLPPSFKGTALITGGAQRIGKYISLHLASLGYSVALHYHQSHDEAKKTALEIMKKGGECKIFHCDLTLEKKTMSLIPNVLKLFPELNLLINNASIFYKSNLKSGAINDFNRHFAINLKAPYILTRQFAKLCRKGQIINILDTNISKNKITHLSYLLSKKSLGDLTKLAAVELAPDIRVNAIAPGLILPPLGEKNTYLSRLTKSVPLKKRGAPSYIMSAIQFLLENDYLTGQIIFEDGGEHLV</sequence>
<comment type="similarity">
    <text evidence="1">Belongs to the short-chain dehydrogenases/reductases (SDR) family.</text>
</comment>
<dbReference type="InterPro" id="IPR002347">
    <property type="entry name" value="SDR_fam"/>
</dbReference>
<dbReference type="InterPro" id="IPR036291">
    <property type="entry name" value="NAD(P)-bd_dom_sf"/>
</dbReference>
<proteinExistence type="inferred from homology"/>
<evidence type="ECO:0000256" key="1">
    <source>
        <dbReference type="ARBA" id="ARBA00006484"/>
    </source>
</evidence>
<dbReference type="Pfam" id="PF13561">
    <property type="entry name" value="adh_short_C2"/>
    <property type="match status" value="1"/>
</dbReference>
<comment type="caution">
    <text evidence="3">The sequence shown here is derived from an EMBL/GenBank/DDBJ whole genome shotgun (WGS) entry which is preliminary data.</text>
</comment>
<evidence type="ECO:0000256" key="2">
    <source>
        <dbReference type="ARBA" id="ARBA00023002"/>
    </source>
</evidence>
<dbReference type="GO" id="GO:0016491">
    <property type="term" value="F:oxidoreductase activity"/>
    <property type="evidence" value="ECO:0007669"/>
    <property type="project" value="UniProtKB-KW"/>
</dbReference>
<dbReference type="SUPFAM" id="SSF51735">
    <property type="entry name" value="NAD(P)-binding Rossmann-fold domains"/>
    <property type="match status" value="1"/>
</dbReference>
<dbReference type="EMBL" id="LCCZ01000021">
    <property type="protein sequence ID" value="KKS43782.1"/>
    <property type="molecule type" value="Genomic_DNA"/>
</dbReference>
<accession>A0A0G0Z4Z1</accession>